<protein>
    <submittedName>
        <fullName evidence="1">Uncharacterized protein</fullName>
    </submittedName>
</protein>
<dbReference type="Proteomes" id="UP000814033">
    <property type="component" value="Unassembled WGS sequence"/>
</dbReference>
<comment type="caution">
    <text evidence="1">The sequence shown here is derived from an EMBL/GenBank/DDBJ whole genome shotgun (WGS) entry which is preliminary data.</text>
</comment>
<reference evidence="1" key="2">
    <citation type="journal article" date="2022" name="New Phytol.">
        <title>Evolutionary transition to the ectomycorrhizal habit in the genomes of a hyperdiverse lineage of mushroom-forming fungi.</title>
        <authorList>
            <person name="Looney B."/>
            <person name="Miyauchi S."/>
            <person name="Morin E."/>
            <person name="Drula E."/>
            <person name="Courty P.E."/>
            <person name="Kohler A."/>
            <person name="Kuo A."/>
            <person name="LaButti K."/>
            <person name="Pangilinan J."/>
            <person name="Lipzen A."/>
            <person name="Riley R."/>
            <person name="Andreopoulos W."/>
            <person name="He G."/>
            <person name="Johnson J."/>
            <person name="Nolan M."/>
            <person name="Tritt A."/>
            <person name="Barry K.W."/>
            <person name="Grigoriev I.V."/>
            <person name="Nagy L.G."/>
            <person name="Hibbett D."/>
            <person name="Henrissat B."/>
            <person name="Matheny P.B."/>
            <person name="Labbe J."/>
            <person name="Martin F.M."/>
        </authorList>
    </citation>
    <scope>NUCLEOTIDE SEQUENCE</scope>
    <source>
        <strain evidence="1">FP105234-sp</strain>
    </source>
</reference>
<evidence type="ECO:0000313" key="1">
    <source>
        <dbReference type="EMBL" id="KAI0041918.1"/>
    </source>
</evidence>
<accession>A0ACB8RE75</accession>
<proteinExistence type="predicted"/>
<organism evidence="1 2">
    <name type="scientific">Auriscalpium vulgare</name>
    <dbReference type="NCBI Taxonomy" id="40419"/>
    <lineage>
        <taxon>Eukaryota</taxon>
        <taxon>Fungi</taxon>
        <taxon>Dikarya</taxon>
        <taxon>Basidiomycota</taxon>
        <taxon>Agaricomycotina</taxon>
        <taxon>Agaricomycetes</taxon>
        <taxon>Russulales</taxon>
        <taxon>Auriscalpiaceae</taxon>
        <taxon>Auriscalpium</taxon>
    </lineage>
</organism>
<keyword evidence="2" id="KW-1185">Reference proteome</keyword>
<sequence>MSSAFFYGTLMHPKILKRVIDNEGSHLEICPAVLMDYTRHHVKDADYPAILPHEKSEKLLKRELNLEEKSVRGTLVTGLTESDLELLDIFEGNEYVRTLVAVHPLGPSAPLPSDVTPTVESAYVPTTPAPLPSPSELTATATAETYVWKAPVTDLEQELWSFETFVRDNAWKWVGEGAEKQEEYQEVDRRKEMRGEIVR</sequence>
<dbReference type="EMBL" id="MU276094">
    <property type="protein sequence ID" value="KAI0041918.1"/>
    <property type="molecule type" value="Genomic_DNA"/>
</dbReference>
<reference evidence="1" key="1">
    <citation type="submission" date="2021-02" db="EMBL/GenBank/DDBJ databases">
        <authorList>
            <consortium name="DOE Joint Genome Institute"/>
            <person name="Ahrendt S."/>
            <person name="Looney B.P."/>
            <person name="Miyauchi S."/>
            <person name="Morin E."/>
            <person name="Drula E."/>
            <person name="Courty P.E."/>
            <person name="Chicoki N."/>
            <person name="Fauchery L."/>
            <person name="Kohler A."/>
            <person name="Kuo A."/>
            <person name="Labutti K."/>
            <person name="Pangilinan J."/>
            <person name="Lipzen A."/>
            <person name="Riley R."/>
            <person name="Andreopoulos W."/>
            <person name="He G."/>
            <person name="Johnson J."/>
            <person name="Barry K.W."/>
            <person name="Grigoriev I.V."/>
            <person name="Nagy L."/>
            <person name="Hibbett D."/>
            <person name="Henrissat B."/>
            <person name="Matheny P.B."/>
            <person name="Labbe J."/>
            <person name="Martin F."/>
        </authorList>
    </citation>
    <scope>NUCLEOTIDE SEQUENCE</scope>
    <source>
        <strain evidence="1">FP105234-sp</strain>
    </source>
</reference>
<gene>
    <name evidence="1" type="ORF">FA95DRAFT_1525981</name>
</gene>
<evidence type="ECO:0000313" key="2">
    <source>
        <dbReference type="Proteomes" id="UP000814033"/>
    </source>
</evidence>
<name>A0ACB8RE75_9AGAM</name>